<evidence type="ECO:0008006" key="4">
    <source>
        <dbReference type="Google" id="ProtNLM"/>
    </source>
</evidence>
<dbReference type="PANTHER" id="PTHR11319">
    <property type="entry name" value="G PROTEIN-COUPLED RECEPTOR-RELATED"/>
    <property type="match status" value="1"/>
</dbReference>
<dbReference type="SUPFAM" id="SSF51126">
    <property type="entry name" value="Pectin lyase-like"/>
    <property type="match status" value="1"/>
</dbReference>
<dbReference type="Proteomes" id="UP000816034">
    <property type="component" value="Unassembled WGS sequence"/>
</dbReference>
<sequence length="545" mass="61311">MILVVVVAVIWCPISAKTFSSLNPTSIYTLPIYYVQSQTSNLHIHQGHHDYNCTRESPCHTIQQALQLIITQFNSSVIGKRSGKIILLGDSFGVDQCNIQIPGNCKDERFVHCAAFDEIVLDTELDRGVSLDCDNQRLFKELEVRNLTIHNLNLTRIYIGLNRAPAVDRLILQSVSMYNIQVKDTSEMPINLDKRVVIVESSIVERCTIDLIGKSEIQILQSRVHGTTMHTLQSAISIWNSNLTHFEFLLQTTSDDLENDMLDIRNSFLCNTTLRLDRFKYISFSYATFSDNTFLQVSNSDSISCGNVNAIGGHFYWLFRENNLVTVASSEFSFLNLFDESWSNKLIDIDSCKQLFIFGCSFENNRGIVLGIEFTNILDLQDLSFENNYGNCIYADMSQRRGVSQMTLDSVLFRKNKCSTDMNGCALSVQAHEIFIRNIRCIEHSGASNGGSLYIQAKNTLQIFSSLFLDNLASQLGGAIYIGNSATATFTIENTTCVNNSAQYAGGCIYYESPQQKEASILKDNVFYNNEGKSYGNDIGFHFTI</sequence>
<dbReference type="AlphaFoldDB" id="A0AA88GSA1"/>
<organism evidence="2 3">
    <name type="scientific">Naegleria lovaniensis</name>
    <name type="common">Amoeba</name>
    <dbReference type="NCBI Taxonomy" id="51637"/>
    <lineage>
        <taxon>Eukaryota</taxon>
        <taxon>Discoba</taxon>
        <taxon>Heterolobosea</taxon>
        <taxon>Tetramitia</taxon>
        <taxon>Eutetramitia</taxon>
        <taxon>Vahlkampfiidae</taxon>
        <taxon>Naegleria</taxon>
    </lineage>
</organism>
<dbReference type="GeneID" id="68096778"/>
<dbReference type="EMBL" id="PYSW02000020">
    <property type="protein sequence ID" value="KAG2383652.1"/>
    <property type="molecule type" value="Genomic_DNA"/>
</dbReference>
<evidence type="ECO:0000256" key="1">
    <source>
        <dbReference type="SAM" id="SignalP"/>
    </source>
</evidence>
<gene>
    <name evidence="2" type="ORF">C9374_004323</name>
</gene>
<evidence type="ECO:0000313" key="3">
    <source>
        <dbReference type="Proteomes" id="UP000816034"/>
    </source>
</evidence>
<proteinExistence type="predicted"/>
<keyword evidence="3" id="KW-1185">Reference proteome</keyword>
<comment type="caution">
    <text evidence="2">The sequence shown here is derived from an EMBL/GenBank/DDBJ whole genome shotgun (WGS) entry which is preliminary data.</text>
</comment>
<protein>
    <recommendedName>
        <fullName evidence="4">Right handed beta helix domain-containing protein</fullName>
    </recommendedName>
</protein>
<reference evidence="2 3" key="1">
    <citation type="journal article" date="2018" name="BMC Genomics">
        <title>The genome of Naegleria lovaniensis, the basis for a comparative approach to unravel pathogenicity factors of the human pathogenic amoeba N. fowleri.</title>
        <authorList>
            <person name="Liechti N."/>
            <person name="Schurch N."/>
            <person name="Bruggmann R."/>
            <person name="Wittwer M."/>
        </authorList>
    </citation>
    <scope>NUCLEOTIDE SEQUENCE [LARGE SCALE GENOMIC DNA]</scope>
    <source>
        <strain evidence="2 3">ATCC 30569</strain>
    </source>
</reference>
<name>A0AA88GSA1_NAELO</name>
<feature type="chain" id="PRO_5041646638" description="Right handed beta helix domain-containing protein" evidence="1">
    <location>
        <begin position="17"/>
        <end position="545"/>
    </location>
</feature>
<feature type="signal peptide" evidence="1">
    <location>
        <begin position="1"/>
        <end position="16"/>
    </location>
</feature>
<dbReference type="PANTHER" id="PTHR11319:SF35">
    <property type="entry name" value="OUTER MEMBRANE PROTEIN PMPC-RELATED"/>
    <property type="match status" value="1"/>
</dbReference>
<evidence type="ECO:0000313" key="2">
    <source>
        <dbReference type="EMBL" id="KAG2383652.1"/>
    </source>
</evidence>
<dbReference type="RefSeq" id="XP_044549331.1">
    <property type="nucleotide sequence ID" value="XM_044693950.1"/>
</dbReference>
<accession>A0AA88GSA1</accession>
<keyword evidence="1" id="KW-0732">Signal</keyword>
<dbReference type="InterPro" id="IPR011050">
    <property type="entry name" value="Pectin_lyase_fold/virulence"/>
</dbReference>